<comment type="caution">
    <text evidence="11">The sequence shown here is derived from an EMBL/GenBank/DDBJ whole genome shotgun (WGS) entry which is preliminary data.</text>
</comment>
<name>A0AAV2IIQ9_LYMST</name>
<dbReference type="GO" id="GO:0000139">
    <property type="term" value="C:Golgi membrane"/>
    <property type="evidence" value="ECO:0007669"/>
    <property type="project" value="UniProtKB-SubCell"/>
</dbReference>
<dbReference type="Gene3D" id="3.40.50.300">
    <property type="entry name" value="P-loop containing nucleotide triphosphate hydrolases"/>
    <property type="match status" value="1"/>
</dbReference>
<accession>A0AAV2IIQ9</accession>
<keyword evidence="7" id="KW-0333">Golgi apparatus</keyword>
<evidence type="ECO:0000256" key="8">
    <source>
        <dbReference type="ARBA" id="ARBA00023136"/>
    </source>
</evidence>
<evidence type="ECO:0000256" key="4">
    <source>
        <dbReference type="ARBA" id="ARBA00022692"/>
    </source>
</evidence>
<feature type="chain" id="PRO_5043618024" evidence="10">
    <location>
        <begin position="27"/>
        <end position="411"/>
    </location>
</feature>
<dbReference type="InterPro" id="IPR027417">
    <property type="entry name" value="P-loop_NTPase"/>
</dbReference>
<evidence type="ECO:0000256" key="6">
    <source>
        <dbReference type="ARBA" id="ARBA00022989"/>
    </source>
</evidence>
<evidence type="ECO:0000256" key="7">
    <source>
        <dbReference type="ARBA" id="ARBA00023034"/>
    </source>
</evidence>
<evidence type="ECO:0000313" key="12">
    <source>
        <dbReference type="Proteomes" id="UP001497497"/>
    </source>
</evidence>
<evidence type="ECO:0000256" key="5">
    <source>
        <dbReference type="ARBA" id="ARBA00022968"/>
    </source>
</evidence>
<dbReference type="Pfam" id="PF06990">
    <property type="entry name" value="Gal-3-0_sulfotr"/>
    <property type="match status" value="1"/>
</dbReference>
<keyword evidence="9" id="KW-0325">Glycoprotein</keyword>
<keyword evidence="4" id="KW-0812">Transmembrane</keyword>
<keyword evidence="10" id="KW-0732">Signal</keyword>
<comment type="subcellular location">
    <subcellularLocation>
        <location evidence="1">Golgi apparatus membrane</location>
        <topology evidence="1">Single-pass type II membrane protein</topology>
    </subcellularLocation>
</comment>
<evidence type="ECO:0000256" key="2">
    <source>
        <dbReference type="ARBA" id="ARBA00008124"/>
    </source>
</evidence>
<gene>
    <name evidence="11" type="ORF">GSLYS_00020102001</name>
</gene>
<dbReference type="SUPFAM" id="SSF52540">
    <property type="entry name" value="P-loop containing nucleoside triphosphate hydrolases"/>
    <property type="match status" value="1"/>
</dbReference>
<keyword evidence="5" id="KW-0735">Signal-anchor</keyword>
<dbReference type="AlphaFoldDB" id="A0AAV2IIQ9"/>
<dbReference type="InterPro" id="IPR009729">
    <property type="entry name" value="Gal-3-0_sulfotransfrase"/>
</dbReference>
<dbReference type="Proteomes" id="UP001497497">
    <property type="component" value="Unassembled WGS sequence"/>
</dbReference>
<comment type="similarity">
    <text evidence="2">Belongs to the galactose-3-O-sulfotransferase family.</text>
</comment>
<keyword evidence="12" id="KW-1185">Reference proteome</keyword>
<dbReference type="GO" id="GO:0009247">
    <property type="term" value="P:glycolipid biosynthetic process"/>
    <property type="evidence" value="ECO:0007669"/>
    <property type="project" value="InterPro"/>
</dbReference>
<keyword evidence="3" id="KW-0808">Transferase</keyword>
<evidence type="ECO:0000256" key="1">
    <source>
        <dbReference type="ARBA" id="ARBA00004323"/>
    </source>
</evidence>
<dbReference type="EMBL" id="CAXITT010000848">
    <property type="protein sequence ID" value="CAL1546725.1"/>
    <property type="molecule type" value="Genomic_DNA"/>
</dbReference>
<organism evidence="11 12">
    <name type="scientific">Lymnaea stagnalis</name>
    <name type="common">Great pond snail</name>
    <name type="synonym">Helix stagnalis</name>
    <dbReference type="NCBI Taxonomy" id="6523"/>
    <lineage>
        <taxon>Eukaryota</taxon>
        <taxon>Metazoa</taxon>
        <taxon>Spiralia</taxon>
        <taxon>Lophotrochozoa</taxon>
        <taxon>Mollusca</taxon>
        <taxon>Gastropoda</taxon>
        <taxon>Heterobranchia</taxon>
        <taxon>Euthyneura</taxon>
        <taxon>Panpulmonata</taxon>
        <taxon>Hygrophila</taxon>
        <taxon>Lymnaeoidea</taxon>
        <taxon>Lymnaeidae</taxon>
        <taxon>Lymnaea</taxon>
    </lineage>
</organism>
<evidence type="ECO:0000313" key="11">
    <source>
        <dbReference type="EMBL" id="CAL1546725.1"/>
    </source>
</evidence>
<dbReference type="PANTHER" id="PTHR14647:SF87">
    <property type="entry name" value="PUTATIVE-RELATED"/>
    <property type="match status" value="1"/>
</dbReference>
<protein>
    <submittedName>
        <fullName evidence="11">Uncharacterized protein</fullName>
    </submittedName>
</protein>
<evidence type="ECO:0000256" key="10">
    <source>
        <dbReference type="SAM" id="SignalP"/>
    </source>
</evidence>
<dbReference type="PANTHER" id="PTHR14647">
    <property type="entry name" value="GALACTOSE-3-O-SULFOTRANSFERASE"/>
    <property type="match status" value="1"/>
</dbReference>
<reference evidence="11 12" key="1">
    <citation type="submission" date="2024-04" db="EMBL/GenBank/DDBJ databases">
        <authorList>
            <consortium name="Genoscope - CEA"/>
            <person name="William W."/>
        </authorList>
    </citation>
    <scope>NUCLEOTIDE SEQUENCE [LARGE SCALE GENOMIC DNA]</scope>
</reference>
<evidence type="ECO:0000256" key="3">
    <source>
        <dbReference type="ARBA" id="ARBA00022679"/>
    </source>
</evidence>
<keyword evidence="8" id="KW-0472">Membrane</keyword>
<evidence type="ECO:0000256" key="9">
    <source>
        <dbReference type="ARBA" id="ARBA00023180"/>
    </source>
</evidence>
<feature type="signal peptide" evidence="10">
    <location>
        <begin position="1"/>
        <end position="26"/>
    </location>
</feature>
<keyword evidence="6" id="KW-1133">Transmembrane helix</keyword>
<sequence>MRMTRTQKCICCLVVVPLSVVILVLSHALQDGFSPKGYQDYRHDNSMSETIHHWSGQQGYFGPKTNKDNVTKTCSPAQNITFVKTHKTGSSTVANILMRYGIVNDLNFALPNKKWNSPGFNIISRAGEVLTKKYIYPLPEGEEYNILFNHAIYNRTAFRMIMPENAVYITILREPFRQFVSSFEYYRIDRGMVQVEPSLINASNLISTYLASPNLFLGKTTLFSYTKNKEAEDLGFGKEQFFNSESFLNYLSSIENDFKLVMILEYFDESLLLLKHELCWTIRDILYIPLNANNKKTVWNFTEVDHENHRRLSHLDYALYEHFLKVFTQKLKSQGPDFFLELSHFQMVLANVTESCEAGARLTVSGTVWNKPFVVDSHECDLLRMSVISGLELLYKRAGRTDNSRNESVIV</sequence>
<dbReference type="GO" id="GO:0001733">
    <property type="term" value="F:galactosylceramide sulfotransferase activity"/>
    <property type="evidence" value="ECO:0007669"/>
    <property type="project" value="InterPro"/>
</dbReference>
<proteinExistence type="inferred from homology"/>